<accession>A0A644YG87</accession>
<dbReference type="InterPro" id="IPR053850">
    <property type="entry name" value="Glyco_hydro_123_N_2"/>
</dbReference>
<dbReference type="EMBL" id="VSSQ01005041">
    <property type="protein sequence ID" value="MPM27622.1"/>
    <property type="molecule type" value="Genomic_DNA"/>
</dbReference>
<feature type="domain" description="Glycoside hydrolase 123 N-terminal" evidence="2">
    <location>
        <begin position="13"/>
        <end position="151"/>
    </location>
</feature>
<comment type="caution">
    <text evidence="3">The sequence shown here is derived from an EMBL/GenBank/DDBJ whole genome shotgun (WGS) entry which is preliminary data.</text>
</comment>
<dbReference type="Pfam" id="PF13320">
    <property type="entry name" value="GH123_cat"/>
    <property type="match status" value="1"/>
</dbReference>
<protein>
    <submittedName>
        <fullName evidence="3">Uncharacterized protein</fullName>
    </submittedName>
</protein>
<organism evidence="3">
    <name type="scientific">bioreactor metagenome</name>
    <dbReference type="NCBI Taxonomy" id="1076179"/>
    <lineage>
        <taxon>unclassified sequences</taxon>
        <taxon>metagenomes</taxon>
        <taxon>ecological metagenomes</taxon>
    </lineage>
</organism>
<evidence type="ECO:0000259" key="1">
    <source>
        <dbReference type="Pfam" id="PF13320"/>
    </source>
</evidence>
<feature type="domain" description="Glycoside hydrolase 123 catalytic" evidence="1">
    <location>
        <begin position="201"/>
        <end position="497"/>
    </location>
</feature>
<dbReference type="InterPro" id="IPR025150">
    <property type="entry name" value="GH123_cat"/>
</dbReference>
<evidence type="ECO:0000313" key="3">
    <source>
        <dbReference type="EMBL" id="MPM27622.1"/>
    </source>
</evidence>
<sequence>MSKNKLYGSFESKYKRYQKSENPFLAPISKGQVTAWTDTVWRGERVHTQIIIWTEKETINNIKYKVSDLKNAENTISSNQIRLRFGQYVIGDRDAAFCDEVKTRENIYIADALSQKPITTVFKEDPIKLWLTVDIPENSHEGIYEGTIEITGSDATSVTLNISFFVLNRTLPKVADWKFHLDIWQFPFQLTYIINRNGGSVLPFSDEYFRIIKPFYAMLADAGQKTVTAYIKDGAFGKGETMVKWTKLSNGTWYFDYSDFDRYVQELFSLGIDKQINCFSIVGWNKTINYYDAATESEKNLDYLIGSTEFNNLWNIFLTDFRSHLQQKGWFEKVVLYMDEIKNEEMRAVINLIKGHDKAWKIGLAGGETTLDIENSLYDYSTILGFNRKSTNNTIATYYTSCAQTQPNNYVTVENNPAEMTWLGWYASSKGYNGFLRWALDYWQSNDPMNAQDGANSSGDFSFIYRSDNTANAKPVSSIRFEMLREGIQDYEKIRILSSDTQIANVLKAFTETSGKNAKPVVEKAQSLLKKMAIK</sequence>
<evidence type="ECO:0000259" key="2">
    <source>
        <dbReference type="Pfam" id="PF22680"/>
    </source>
</evidence>
<dbReference type="AlphaFoldDB" id="A0A644YG87"/>
<reference evidence="3" key="1">
    <citation type="submission" date="2019-08" db="EMBL/GenBank/DDBJ databases">
        <authorList>
            <person name="Kucharzyk K."/>
            <person name="Murdoch R.W."/>
            <person name="Higgins S."/>
            <person name="Loffler F."/>
        </authorList>
    </citation>
    <scope>NUCLEOTIDE SEQUENCE</scope>
</reference>
<proteinExistence type="predicted"/>
<gene>
    <name evidence="3" type="ORF">SDC9_74135</name>
</gene>
<dbReference type="Pfam" id="PF22680">
    <property type="entry name" value="Glyco_hydro_123_N_2"/>
    <property type="match status" value="1"/>
</dbReference>
<name>A0A644YG87_9ZZZZ</name>